<evidence type="ECO:0000313" key="6">
    <source>
        <dbReference type="EMBL" id="GIJ10060.1"/>
    </source>
</evidence>
<evidence type="ECO:0000256" key="4">
    <source>
        <dbReference type="ARBA" id="ARBA00022898"/>
    </source>
</evidence>
<evidence type="ECO:0000256" key="3">
    <source>
        <dbReference type="ARBA" id="ARBA00022679"/>
    </source>
</evidence>
<keyword evidence="7" id="KW-1185">Reference proteome</keyword>
<dbReference type="GO" id="GO:0008483">
    <property type="term" value="F:transaminase activity"/>
    <property type="evidence" value="ECO:0007669"/>
    <property type="project" value="UniProtKB-KW"/>
</dbReference>
<dbReference type="Gene3D" id="3.90.1150.10">
    <property type="entry name" value="Aspartate Aminotransferase, domain 1"/>
    <property type="match status" value="1"/>
</dbReference>
<keyword evidence="2 6" id="KW-0032">Aminotransferase</keyword>
<name>A0ABQ4HWN1_9ACTN</name>
<dbReference type="SUPFAM" id="SSF53383">
    <property type="entry name" value="PLP-dependent transferases"/>
    <property type="match status" value="1"/>
</dbReference>
<reference evidence="6 7" key="1">
    <citation type="submission" date="2021-01" db="EMBL/GenBank/DDBJ databases">
        <title>Whole genome shotgun sequence of Verrucosispora andamanensis NBRC 109075.</title>
        <authorList>
            <person name="Komaki H."/>
            <person name="Tamura T."/>
        </authorList>
    </citation>
    <scope>NUCLEOTIDE SEQUENCE [LARGE SCALE GENOMIC DNA]</scope>
    <source>
        <strain evidence="6 7">NBRC 109075</strain>
    </source>
</reference>
<comment type="caution">
    <text evidence="6">The sequence shown here is derived from an EMBL/GenBank/DDBJ whole genome shotgun (WGS) entry which is preliminary data.</text>
</comment>
<proteinExistence type="inferred from homology"/>
<dbReference type="PANTHER" id="PTHR11986:SF79">
    <property type="entry name" value="ACETYLORNITHINE AMINOTRANSFERASE, MITOCHONDRIAL"/>
    <property type="match status" value="1"/>
</dbReference>
<dbReference type="InterPro" id="IPR005814">
    <property type="entry name" value="Aminotrans_3"/>
</dbReference>
<keyword evidence="3" id="KW-0808">Transferase</keyword>
<comment type="cofactor">
    <cofactor evidence="1">
        <name>pyridoxal 5'-phosphate</name>
        <dbReference type="ChEBI" id="CHEBI:597326"/>
    </cofactor>
</comment>
<dbReference type="InterPro" id="IPR015424">
    <property type="entry name" value="PyrdxlP-dep_Trfase"/>
</dbReference>
<accession>A0ABQ4HWN1</accession>
<dbReference type="CDD" id="cd00610">
    <property type="entry name" value="OAT_like"/>
    <property type="match status" value="1"/>
</dbReference>
<dbReference type="InterPro" id="IPR015421">
    <property type="entry name" value="PyrdxlP-dep_Trfase_major"/>
</dbReference>
<dbReference type="InterPro" id="IPR049704">
    <property type="entry name" value="Aminotrans_3_PPA_site"/>
</dbReference>
<dbReference type="PANTHER" id="PTHR11986">
    <property type="entry name" value="AMINOTRANSFERASE CLASS III"/>
    <property type="match status" value="1"/>
</dbReference>
<keyword evidence="4 5" id="KW-0663">Pyridoxal phosphate</keyword>
<dbReference type="PROSITE" id="PS00600">
    <property type="entry name" value="AA_TRANSFER_CLASS_3"/>
    <property type="match status" value="1"/>
</dbReference>
<dbReference type="RefSeq" id="WP_204007814.1">
    <property type="nucleotide sequence ID" value="NZ_BOOZ01000016.1"/>
</dbReference>
<dbReference type="Pfam" id="PF00202">
    <property type="entry name" value="Aminotran_3"/>
    <property type="match status" value="1"/>
</dbReference>
<evidence type="ECO:0000313" key="7">
    <source>
        <dbReference type="Proteomes" id="UP000647017"/>
    </source>
</evidence>
<dbReference type="EMBL" id="BOOZ01000016">
    <property type="protein sequence ID" value="GIJ10060.1"/>
    <property type="molecule type" value="Genomic_DNA"/>
</dbReference>
<evidence type="ECO:0000256" key="2">
    <source>
        <dbReference type="ARBA" id="ARBA00022576"/>
    </source>
</evidence>
<dbReference type="Gene3D" id="3.40.640.10">
    <property type="entry name" value="Type I PLP-dependent aspartate aminotransferase-like (Major domain)"/>
    <property type="match status" value="1"/>
</dbReference>
<evidence type="ECO:0000256" key="5">
    <source>
        <dbReference type="RuleBase" id="RU003560"/>
    </source>
</evidence>
<gene>
    <name evidence="6" type="ORF">Van01_32740</name>
</gene>
<dbReference type="InterPro" id="IPR050103">
    <property type="entry name" value="Class-III_PLP-dep_AT"/>
</dbReference>
<organism evidence="6 7">
    <name type="scientific">Micromonospora andamanensis</name>
    <dbReference type="NCBI Taxonomy" id="1287068"/>
    <lineage>
        <taxon>Bacteria</taxon>
        <taxon>Bacillati</taxon>
        <taxon>Actinomycetota</taxon>
        <taxon>Actinomycetes</taxon>
        <taxon>Micromonosporales</taxon>
        <taxon>Micromonosporaceae</taxon>
        <taxon>Micromonospora</taxon>
    </lineage>
</organism>
<dbReference type="InterPro" id="IPR015422">
    <property type="entry name" value="PyrdxlP-dep_Trfase_small"/>
</dbReference>
<sequence length="433" mass="45446">MTSAVGTRAAPAAGIDAAMVLETYRRHIGRGRARIAAMTGAAVEVASSGAHVWDSTGRRYLDCGGYGVFLLGHAHPEVTEAVIDQIRRHPMATRLLLEPTAATAAAALAEVTPEGLDYAHFVTSGAEATETAIKLARAHGKHVLVSTTGGYHGKTTGALALTAKPVFQDPFRPLLDSIHVPYGDASALEAVLAEHPGQACVVVEPVQGEGGVIVPPSGYLSRVQQLCRVHEAIFVLDEIQTGLGRLGSWWGADDERIRPDVLLVGKNLSGGVVPVAAAVATAHTYAPLDNDPFLHTSTFAGAPVAMAAAAAAVRIIARDGLVARAASLGERIRGLLEETLGGLRGDVVTDIRGRGLLLGVELADEALAGQLMLHLLEANVVVNHSLNAHRVVRLTPPAVMTDRDLDELHGALSTAARQLVRHATTHRKAIRRA</sequence>
<protein>
    <submittedName>
        <fullName evidence="6">Aminotransferase</fullName>
    </submittedName>
</protein>
<evidence type="ECO:0000256" key="1">
    <source>
        <dbReference type="ARBA" id="ARBA00001933"/>
    </source>
</evidence>
<dbReference type="Proteomes" id="UP000647017">
    <property type="component" value="Unassembled WGS sequence"/>
</dbReference>
<dbReference type="PIRSF" id="PIRSF000521">
    <property type="entry name" value="Transaminase_4ab_Lys_Orn"/>
    <property type="match status" value="1"/>
</dbReference>
<comment type="similarity">
    <text evidence="5">Belongs to the class-III pyridoxal-phosphate-dependent aminotransferase family.</text>
</comment>